<proteinExistence type="predicted"/>
<evidence type="ECO:0000256" key="1">
    <source>
        <dbReference type="SAM" id="MobiDB-lite"/>
    </source>
</evidence>
<gene>
    <name evidence="3" type="ORF">GXP70_16230</name>
</gene>
<dbReference type="AlphaFoldDB" id="A0A6C0G3S5"/>
<evidence type="ECO:0000313" key="4">
    <source>
        <dbReference type="Proteomes" id="UP000476064"/>
    </source>
</evidence>
<feature type="region of interest" description="Disordered" evidence="1">
    <location>
        <begin position="51"/>
        <end position="76"/>
    </location>
</feature>
<reference evidence="3 4" key="1">
    <citation type="submission" date="2020-01" db="EMBL/GenBank/DDBJ databases">
        <title>Paenibacillus sp. nov., isolated from tomato rhizosphere.</title>
        <authorList>
            <person name="Weon H.-Y."/>
            <person name="Lee S.A."/>
        </authorList>
    </citation>
    <scope>NUCLEOTIDE SEQUENCE [LARGE SCALE GENOMIC DNA]</scope>
    <source>
        <strain evidence="3 4">12200R-189</strain>
    </source>
</reference>
<dbReference type="InterPro" id="IPR030395">
    <property type="entry name" value="GP_PDE_dom"/>
</dbReference>
<organism evidence="3 4">
    <name type="scientific">Paenibacillus lycopersici</name>
    <dbReference type="NCBI Taxonomy" id="2704462"/>
    <lineage>
        <taxon>Bacteria</taxon>
        <taxon>Bacillati</taxon>
        <taxon>Bacillota</taxon>
        <taxon>Bacilli</taxon>
        <taxon>Bacillales</taxon>
        <taxon>Paenibacillaceae</taxon>
        <taxon>Paenibacillus</taxon>
    </lineage>
</organism>
<dbReference type="GO" id="GO:0008081">
    <property type="term" value="F:phosphoric diester hydrolase activity"/>
    <property type="evidence" value="ECO:0007669"/>
    <property type="project" value="InterPro"/>
</dbReference>
<evidence type="ECO:0000259" key="2">
    <source>
        <dbReference type="PROSITE" id="PS51704"/>
    </source>
</evidence>
<dbReference type="InterPro" id="IPR017946">
    <property type="entry name" value="PLC-like_Pdiesterase_TIM-brl"/>
</dbReference>
<dbReference type="PROSITE" id="PS51704">
    <property type="entry name" value="GP_PDE"/>
    <property type="match status" value="1"/>
</dbReference>
<dbReference type="SUPFAM" id="SSF51695">
    <property type="entry name" value="PLC-like phosphodiesterases"/>
    <property type="match status" value="1"/>
</dbReference>
<dbReference type="GO" id="GO:0006629">
    <property type="term" value="P:lipid metabolic process"/>
    <property type="evidence" value="ECO:0007669"/>
    <property type="project" value="InterPro"/>
</dbReference>
<accession>A0A6C0G3S5</accession>
<dbReference type="Pfam" id="PF03009">
    <property type="entry name" value="GDPD"/>
    <property type="match status" value="1"/>
</dbReference>
<dbReference type="Proteomes" id="UP000476064">
    <property type="component" value="Chromosome"/>
</dbReference>
<dbReference type="KEGG" id="plyc:GXP70_16230"/>
<protein>
    <recommendedName>
        <fullName evidence="2">GP-PDE domain-containing protein</fullName>
    </recommendedName>
</protein>
<sequence length="90" mass="10581">MDENRYSPELVQALKDKGIYTYVNTINDLERIQSLRKSGVQGVMTDFIEPEQVNRRSSDKSAAPVTIRNRLPRKRQFQQLENPSFRQYYG</sequence>
<evidence type="ECO:0000313" key="3">
    <source>
        <dbReference type="EMBL" id="QHT61350.1"/>
    </source>
</evidence>
<keyword evidence="4" id="KW-1185">Reference proteome</keyword>
<name>A0A6C0G3S5_9BACL</name>
<dbReference type="Gene3D" id="3.20.20.190">
    <property type="entry name" value="Phosphatidylinositol (PI) phosphodiesterase"/>
    <property type="match status" value="1"/>
</dbReference>
<dbReference type="EMBL" id="CP048209">
    <property type="protein sequence ID" value="QHT61350.1"/>
    <property type="molecule type" value="Genomic_DNA"/>
</dbReference>
<feature type="domain" description="GP-PDE" evidence="2">
    <location>
        <begin position="1"/>
        <end position="55"/>
    </location>
</feature>